<evidence type="ECO:0000256" key="5">
    <source>
        <dbReference type="ARBA" id="ARBA00023274"/>
    </source>
</evidence>
<evidence type="ECO:0000256" key="4">
    <source>
        <dbReference type="ARBA" id="ARBA00022980"/>
    </source>
</evidence>
<dbReference type="FunFam" id="3.30.160.20:FF:000001">
    <property type="entry name" value="30S ribosomal protein S5"/>
    <property type="match status" value="1"/>
</dbReference>
<comment type="similarity">
    <text evidence="1 8 9">Belongs to the universal ribosomal protein uS5 family.</text>
</comment>
<comment type="subunit">
    <text evidence="7 8">Part of the 30S ribosomal subunit. Contacts proteins S4 and S8.</text>
</comment>
<dbReference type="Pfam" id="PF03719">
    <property type="entry name" value="Ribosomal_S5_C"/>
    <property type="match status" value="1"/>
</dbReference>
<gene>
    <name evidence="8" type="primary">rpsE</name>
    <name evidence="11" type="ORF">CEG42_01635</name>
</gene>
<dbReference type="SUPFAM" id="SSF54211">
    <property type="entry name" value="Ribosomal protein S5 domain 2-like"/>
    <property type="match status" value="1"/>
</dbReference>
<evidence type="ECO:0000256" key="9">
    <source>
        <dbReference type="RuleBase" id="RU003823"/>
    </source>
</evidence>
<keyword evidence="2 8" id="KW-0699">rRNA-binding</keyword>
<dbReference type="InterPro" id="IPR000851">
    <property type="entry name" value="Ribosomal_uS5"/>
</dbReference>
<dbReference type="InterPro" id="IPR005324">
    <property type="entry name" value="Ribosomal_uS5_C"/>
</dbReference>
<dbReference type="Gene3D" id="3.30.160.20">
    <property type="match status" value="1"/>
</dbReference>
<dbReference type="InterPro" id="IPR013810">
    <property type="entry name" value="Ribosomal_uS5_N"/>
</dbReference>
<keyword evidence="3 8" id="KW-0694">RNA-binding</keyword>
<reference evidence="11 12" key="1">
    <citation type="submission" date="2017-06" db="EMBL/GenBank/DDBJ databases">
        <title>Genome Sequencing and Comparative Genomics Analysis of Five Ureaplasma Urealyticums with Different Drug Resistance.</title>
        <authorList>
            <person name="Ma L."/>
            <person name="Jia T."/>
        </authorList>
    </citation>
    <scope>NUCLEOTIDE SEQUENCE [LARGE SCALE GENOMIC DNA]</scope>
    <source>
        <strain evidence="12">hebnu uu3</strain>
    </source>
</reference>
<evidence type="ECO:0000259" key="10">
    <source>
        <dbReference type="PROSITE" id="PS50881"/>
    </source>
</evidence>
<evidence type="ECO:0000256" key="6">
    <source>
        <dbReference type="ARBA" id="ARBA00035255"/>
    </source>
</evidence>
<organism evidence="11 12">
    <name type="scientific">Ureaplasma parvum</name>
    <name type="common">Ureaplasma urealyticum biotype 1</name>
    <dbReference type="NCBI Taxonomy" id="134821"/>
    <lineage>
        <taxon>Bacteria</taxon>
        <taxon>Bacillati</taxon>
        <taxon>Mycoplasmatota</taxon>
        <taxon>Mycoplasmoidales</taxon>
        <taxon>Mycoplasmoidaceae</taxon>
        <taxon>Ureaplasma</taxon>
    </lineage>
</organism>
<dbReference type="InterPro" id="IPR005712">
    <property type="entry name" value="Ribosomal_uS5_bac-type"/>
</dbReference>
<dbReference type="SMR" id="A0AAC9X7V7"/>
<dbReference type="GO" id="GO:0003735">
    <property type="term" value="F:structural constituent of ribosome"/>
    <property type="evidence" value="ECO:0007669"/>
    <property type="project" value="UniProtKB-UniRule"/>
</dbReference>
<dbReference type="AlphaFoldDB" id="A0AAC9X7V7"/>
<dbReference type="GO" id="GO:0042254">
    <property type="term" value="P:ribosome biogenesis"/>
    <property type="evidence" value="ECO:0007669"/>
    <property type="project" value="UniProtKB-ARBA"/>
</dbReference>
<evidence type="ECO:0000256" key="1">
    <source>
        <dbReference type="ARBA" id="ARBA00008945"/>
    </source>
</evidence>
<name>A0AAC9X7V7_UREPR</name>
<accession>A0AAC9X7V7</accession>
<dbReference type="InterPro" id="IPR014721">
    <property type="entry name" value="Ribsml_uS5_D2-typ_fold_subgr"/>
</dbReference>
<dbReference type="Pfam" id="PF00333">
    <property type="entry name" value="Ribosomal_S5"/>
    <property type="match status" value="1"/>
</dbReference>
<dbReference type="Proteomes" id="UP000197054">
    <property type="component" value="Chromosome"/>
</dbReference>
<sequence length="203" mass="22222">MENNVKKETIVDSEKVEKQQLVTAPVVNKKENTEPKAKTFKRETTTSNFEERVVKIKRISKTTKGGRMMRFSALVVIGDKNGTVGFGMGKSIEVPDAIKKAIKNANNNLIKVKQTKKGSIYHDVNGRHGAAKVMLLPAPEGTGIIAGGPVRAVVELAGFTDIYTKSRGANAPMNVIRATINGLLQQLTPKEIARLRDKSLREI</sequence>
<dbReference type="PANTHER" id="PTHR48277:SF1">
    <property type="entry name" value="MITOCHONDRIAL RIBOSOMAL PROTEIN S5"/>
    <property type="match status" value="1"/>
</dbReference>
<protein>
    <recommendedName>
        <fullName evidence="6 8">Small ribosomal subunit protein uS5</fullName>
    </recommendedName>
</protein>
<dbReference type="GO" id="GO:0019843">
    <property type="term" value="F:rRNA binding"/>
    <property type="evidence" value="ECO:0007669"/>
    <property type="project" value="UniProtKB-UniRule"/>
</dbReference>
<evidence type="ECO:0000256" key="7">
    <source>
        <dbReference type="ARBA" id="ARBA00062000"/>
    </source>
</evidence>
<comment type="function">
    <text evidence="8">Located at the back of the 30S subunit body where it stabilizes the conformation of the head with respect to the body.</text>
</comment>
<dbReference type="SUPFAM" id="SSF54768">
    <property type="entry name" value="dsRNA-binding domain-like"/>
    <property type="match status" value="1"/>
</dbReference>
<comment type="function">
    <text evidence="8">With S4 and S12 plays an important role in translational accuracy.</text>
</comment>
<evidence type="ECO:0000256" key="8">
    <source>
        <dbReference type="HAMAP-Rule" id="MF_01307"/>
    </source>
</evidence>
<dbReference type="GeneID" id="29672677"/>
<dbReference type="EMBL" id="CP021991">
    <property type="protein sequence ID" value="ASD29930.1"/>
    <property type="molecule type" value="Genomic_DNA"/>
</dbReference>
<evidence type="ECO:0000256" key="2">
    <source>
        <dbReference type="ARBA" id="ARBA00022730"/>
    </source>
</evidence>
<dbReference type="GO" id="GO:0006412">
    <property type="term" value="P:translation"/>
    <property type="evidence" value="ECO:0007669"/>
    <property type="project" value="UniProtKB-UniRule"/>
</dbReference>
<dbReference type="OMA" id="GIKDVWT"/>
<dbReference type="RefSeq" id="WP_006688963.1">
    <property type="nucleotide sequence ID" value="NZ_CAMQQM010000003.1"/>
</dbReference>
<evidence type="ECO:0000256" key="3">
    <source>
        <dbReference type="ARBA" id="ARBA00022884"/>
    </source>
</evidence>
<keyword evidence="5 8" id="KW-0687">Ribonucleoprotein</keyword>
<dbReference type="HAMAP" id="MF_01307_B">
    <property type="entry name" value="Ribosomal_uS5_B"/>
    <property type="match status" value="1"/>
</dbReference>
<dbReference type="NCBIfam" id="TIGR01021">
    <property type="entry name" value="rpsE_bact"/>
    <property type="match status" value="1"/>
</dbReference>
<evidence type="ECO:0000313" key="11">
    <source>
        <dbReference type="EMBL" id="ASD29930.1"/>
    </source>
</evidence>
<dbReference type="GO" id="GO:0005737">
    <property type="term" value="C:cytoplasm"/>
    <property type="evidence" value="ECO:0007669"/>
    <property type="project" value="UniProtKB-ARBA"/>
</dbReference>
<dbReference type="PROSITE" id="PS50881">
    <property type="entry name" value="S5_DSRBD"/>
    <property type="match status" value="1"/>
</dbReference>
<feature type="domain" description="S5 DRBM" evidence="10">
    <location>
        <begin position="49"/>
        <end position="112"/>
    </location>
</feature>
<proteinExistence type="inferred from homology"/>
<comment type="domain">
    <text evidence="8">The N-terminal domain interacts with the head of the 30S subunit; the C-terminal domain interacts with the body and contacts protein S4. The interaction surface between S4 and S5 is involved in control of translational fidelity.</text>
</comment>
<dbReference type="FunFam" id="3.30.230.10:FF:000002">
    <property type="entry name" value="30S ribosomal protein S5"/>
    <property type="match status" value="1"/>
</dbReference>
<dbReference type="InterPro" id="IPR020568">
    <property type="entry name" value="Ribosomal_Su5_D2-typ_SF"/>
</dbReference>
<keyword evidence="4 8" id="KW-0689">Ribosomal protein</keyword>
<dbReference type="Gene3D" id="3.30.230.10">
    <property type="match status" value="1"/>
</dbReference>
<dbReference type="InterPro" id="IPR018192">
    <property type="entry name" value="Ribosomal_uS5_N_CS"/>
</dbReference>
<dbReference type="PROSITE" id="PS00585">
    <property type="entry name" value="RIBOSOMAL_S5"/>
    <property type="match status" value="1"/>
</dbReference>
<evidence type="ECO:0000313" key="12">
    <source>
        <dbReference type="Proteomes" id="UP000197054"/>
    </source>
</evidence>
<dbReference type="GO" id="GO:0015935">
    <property type="term" value="C:small ribosomal subunit"/>
    <property type="evidence" value="ECO:0007669"/>
    <property type="project" value="InterPro"/>
</dbReference>
<dbReference type="PANTHER" id="PTHR48277">
    <property type="entry name" value="MITOCHONDRIAL RIBOSOMAL PROTEIN S5"/>
    <property type="match status" value="1"/>
</dbReference>